<evidence type="ECO:0000256" key="1">
    <source>
        <dbReference type="SAM" id="MobiDB-lite"/>
    </source>
</evidence>
<feature type="region of interest" description="Disordered" evidence="1">
    <location>
        <begin position="163"/>
        <end position="186"/>
    </location>
</feature>
<dbReference type="OrthoDB" id="675864at2759"/>
<organism evidence="2 3">
    <name type="scientific">Zizania palustris</name>
    <name type="common">Northern wild rice</name>
    <dbReference type="NCBI Taxonomy" id="103762"/>
    <lineage>
        <taxon>Eukaryota</taxon>
        <taxon>Viridiplantae</taxon>
        <taxon>Streptophyta</taxon>
        <taxon>Embryophyta</taxon>
        <taxon>Tracheophyta</taxon>
        <taxon>Spermatophyta</taxon>
        <taxon>Magnoliopsida</taxon>
        <taxon>Liliopsida</taxon>
        <taxon>Poales</taxon>
        <taxon>Poaceae</taxon>
        <taxon>BOP clade</taxon>
        <taxon>Oryzoideae</taxon>
        <taxon>Oryzeae</taxon>
        <taxon>Zizaniinae</taxon>
        <taxon>Zizania</taxon>
    </lineage>
</organism>
<keyword evidence="3" id="KW-1185">Reference proteome</keyword>
<protein>
    <submittedName>
        <fullName evidence="2">Uncharacterized protein</fullName>
    </submittedName>
</protein>
<reference evidence="2" key="2">
    <citation type="submission" date="2021-02" db="EMBL/GenBank/DDBJ databases">
        <authorList>
            <person name="Kimball J.A."/>
            <person name="Haas M.W."/>
            <person name="Macchietto M."/>
            <person name="Kono T."/>
            <person name="Duquette J."/>
            <person name="Shao M."/>
        </authorList>
    </citation>
    <scope>NUCLEOTIDE SEQUENCE</scope>
    <source>
        <tissue evidence="2">Fresh leaf tissue</tissue>
    </source>
</reference>
<sequence>MSSEQAAGMEAGGGCSDHRHEKHGGKKAWRVARAIYLVLVKGLGKQQPKLAALGVHRHQMRSKRGGGHGHQHDDLGLDDLREHPALTYLSSMSCRSMDPASAVHPYPSGGHGGAARRCRSASDGASGLSSMSCRSMDPTAAASQYQYRPREVEFSCSSTPVLKRRRAQRRPRLQHAAAGRHGRSSAEYGSAATVSRLFDLMDVNEATKATDGDNEDGDLGDDSVVPWSAVVVPTPQQVRITDSPFPAWEVDDLEGRLDVVDRRADEFIMWFHEQLRMQQQQQRPAAIR</sequence>
<comment type="caution">
    <text evidence="2">The sequence shown here is derived from an EMBL/GenBank/DDBJ whole genome shotgun (WGS) entry which is preliminary data.</text>
</comment>
<dbReference type="InterPro" id="IPR008480">
    <property type="entry name" value="DUF761_pln"/>
</dbReference>
<dbReference type="Proteomes" id="UP000729402">
    <property type="component" value="Unassembled WGS sequence"/>
</dbReference>
<proteinExistence type="predicted"/>
<dbReference type="Pfam" id="PF05553">
    <property type="entry name" value="DUF761"/>
    <property type="match status" value="1"/>
</dbReference>
<gene>
    <name evidence="2" type="ORF">GUJ93_ZPchr0010g8525</name>
</gene>
<feature type="compositionally biased region" description="Basic residues" evidence="1">
    <location>
        <begin position="163"/>
        <end position="183"/>
    </location>
</feature>
<dbReference type="AlphaFoldDB" id="A0A8J5WBE7"/>
<feature type="region of interest" description="Disordered" evidence="1">
    <location>
        <begin position="1"/>
        <end position="24"/>
    </location>
</feature>
<name>A0A8J5WBE7_ZIZPA</name>
<evidence type="ECO:0000313" key="2">
    <source>
        <dbReference type="EMBL" id="KAG8086137.1"/>
    </source>
</evidence>
<accession>A0A8J5WBE7</accession>
<dbReference type="PANTHER" id="PTHR33265:SF9">
    <property type="entry name" value="OS05G0520600 PROTEIN"/>
    <property type="match status" value="1"/>
</dbReference>
<reference evidence="2" key="1">
    <citation type="journal article" date="2021" name="bioRxiv">
        <title>Whole Genome Assembly and Annotation of Northern Wild Rice, Zizania palustris L., Supports a Whole Genome Duplication in the Zizania Genus.</title>
        <authorList>
            <person name="Haas M."/>
            <person name="Kono T."/>
            <person name="Macchietto M."/>
            <person name="Millas R."/>
            <person name="McGilp L."/>
            <person name="Shao M."/>
            <person name="Duquette J."/>
            <person name="Hirsch C.N."/>
            <person name="Kimball J."/>
        </authorList>
    </citation>
    <scope>NUCLEOTIDE SEQUENCE</scope>
    <source>
        <tissue evidence="2">Fresh leaf tissue</tissue>
    </source>
</reference>
<dbReference type="EMBL" id="JAAALK010000082">
    <property type="protein sequence ID" value="KAG8086137.1"/>
    <property type="molecule type" value="Genomic_DNA"/>
</dbReference>
<dbReference type="PANTHER" id="PTHR33265">
    <property type="entry name" value="AVR9/CF-9 RAPIDLY ELICITED PROTEIN-RELATED"/>
    <property type="match status" value="1"/>
</dbReference>
<evidence type="ECO:0000313" key="3">
    <source>
        <dbReference type="Proteomes" id="UP000729402"/>
    </source>
</evidence>